<dbReference type="InterPro" id="IPR002464">
    <property type="entry name" value="DNA/RNA_helicase_DEAH_CS"/>
</dbReference>
<dbReference type="InterPro" id="IPR050628">
    <property type="entry name" value="SNF2_RAD54_helicase_TF"/>
</dbReference>
<keyword evidence="4" id="KW-0067">ATP-binding</keyword>
<feature type="compositionally biased region" description="Polar residues" evidence="5">
    <location>
        <begin position="789"/>
        <end position="802"/>
    </location>
</feature>
<feature type="region of interest" description="Disordered" evidence="5">
    <location>
        <begin position="786"/>
        <end position="903"/>
    </location>
</feature>
<evidence type="ECO:0000256" key="1">
    <source>
        <dbReference type="ARBA" id="ARBA00004123"/>
    </source>
</evidence>
<dbReference type="PROSITE" id="PS00690">
    <property type="entry name" value="DEAH_ATP_HELICASE"/>
    <property type="match status" value="1"/>
</dbReference>
<comment type="caution">
    <text evidence="8">The sequence shown here is derived from an EMBL/GenBank/DDBJ whole genome shotgun (WGS) entry which is preliminary data.</text>
</comment>
<dbReference type="PROSITE" id="PS51194">
    <property type="entry name" value="HELICASE_CTER"/>
    <property type="match status" value="1"/>
</dbReference>
<dbReference type="InterPro" id="IPR038718">
    <property type="entry name" value="SNF2-like_sf"/>
</dbReference>
<dbReference type="PROSITE" id="PS51192">
    <property type="entry name" value="HELICASE_ATP_BIND_1"/>
    <property type="match status" value="1"/>
</dbReference>
<dbReference type="Pfam" id="PF00176">
    <property type="entry name" value="SNF2-rel_dom"/>
    <property type="match status" value="1"/>
</dbReference>
<dbReference type="GO" id="GO:0005524">
    <property type="term" value="F:ATP binding"/>
    <property type="evidence" value="ECO:0007669"/>
    <property type="project" value="UniProtKB-KW"/>
</dbReference>
<gene>
    <name evidence="8" type="ORF">N0V93_001952</name>
</gene>
<feature type="domain" description="Helicase C-terminal" evidence="7">
    <location>
        <begin position="588"/>
        <end position="752"/>
    </location>
</feature>
<feature type="compositionally biased region" description="Basic and acidic residues" evidence="5">
    <location>
        <begin position="119"/>
        <end position="129"/>
    </location>
</feature>
<evidence type="ECO:0000259" key="6">
    <source>
        <dbReference type="PROSITE" id="PS51192"/>
    </source>
</evidence>
<feature type="compositionally biased region" description="Polar residues" evidence="5">
    <location>
        <begin position="861"/>
        <end position="879"/>
    </location>
</feature>
<protein>
    <submittedName>
        <fullName evidence="8">Uncharacterized protein</fullName>
    </submittedName>
</protein>
<dbReference type="InterPro" id="IPR027417">
    <property type="entry name" value="P-loop_NTPase"/>
</dbReference>
<dbReference type="Gene3D" id="3.40.50.300">
    <property type="entry name" value="P-loop containing nucleotide triphosphate hydrolases"/>
    <property type="match status" value="1"/>
</dbReference>
<comment type="subcellular location">
    <subcellularLocation>
        <location evidence="1">Nucleus</location>
    </subcellularLocation>
</comment>
<feature type="region of interest" description="Disordered" evidence="5">
    <location>
        <begin position="119"/>
        <end position="176"/>
    </location>
</feature>
<dbReference type="Gene3D" id="3.40.50.10810">
    <property type="entry name" value="Tandem AAA-ATPase domain"/>
    <property type="match status" value="1"/>
</dbReference>
<dbReference type="GO" id="GO:0008094">
    <property type="term" value="F:ATP-dependent activity, acting on DNA"/>
    <property type="evidence" value="ECO:0007669"/>
    <property type="project" value="TreeGrafter"/>
</dbReference>
<evidence type="ECO:0000256" key="3">
    <source>
        <dbReference type="ARBA" id="ARBA00022801"/>
    </source>
</evidence>
<evidence type="ECO:0000256" key="4">
    <source>
        <dbReference type="ARBA" id="ARBA00022840"/>
    </source>
</evidence>
<evidence type="ECO:0000256" key="5">
    <source>
        <dbReference type="SAM" id="MobiDB-lite"/>
    </source>
</evidence>
<sequence>MESERPNKMRRLSLTGQTGIHSYPSDIDTTDVTVLNSLPLPNSIQVEVAHGADFKGSDDGEPAPSRKQMLLPGIADNTADYLNQMSQPNQVNVDIISDDEDNDSLFGSPSESSLYCKDEVESEMKDHDAATLNTPDIVTISDDEGDDGDSLFGDPSSSDDDDPAGESSKSKQPAFGIDTPEAMSCVLMPHQRIGLEWLLKHELGKDKGGVLADDMGLGKTIQALALIFANPPKNPARKTTLIVAPLALLQQWPREINEKTKPGYKLRVHIYHGKGRQISVRQLLSYDVVLTNYDSLTAEFKMTENKKTGMVLLDPDVRFHRVILDEAHNIKNHYTFAARGAFRLQADYRLAMTGTPLMNNAEELYSVVRFLDIPKYHEWEYFRRHIARPLQDASFENSTLSLIAMRRINDLISRTMLVRKKTDLLDGKPIISLPGRTDVVEECTFDNDELAFYLALQNKVQIEIRKFNKASKGDKKFTNLLVELLRLRQSCCHPDLLASKKDKDNEQPEYLDDLDTETSAAFQDSQGADDGKNAPPTPLDFSSMTREEIQAMLAKPKPEPKPKRKSRTKAETLAYYRELEADYQPSAKIRKTLEILASIQQKTPQDKVIIFSFFTSFLDLLAIGIRRAGFKFKRYDGTLNAAEKDLVVRDFTTPGNATMILLTSLKSGNAGLNLNIANHVILEEPYWNPFVEQQAIDRAHRIGQKKPVSVHRLLVKDTVEQRIIKLQEKKRTMVDIALGTGDNSELQQQREKFGALTKEDVFDLLKPSVDLPDGVMKDDVKDNLRLFSSPKNASRNSSTTSRGDGPARKPSTMMGRGSSRFPGRAPGAAPPGLRRPASSVPPRGPTSVPARDQSGARPRIESNNSTKVSYKSPAESSAKSPGDGPTDWRKLLAKHGGPGRRRF</sequence>
<feature type="compositionally biased region" description="Basic residues" evidence="5">
    <location>
        <begin position="891"/>
        <end position="903"/>
    </location>
</feature>
<keyword evidence="3" id="KW-0378">Hydrolase</keyword>
<dbReference type="GO" id="GO:0016787">
    <property type="term" value="F:hydrolase activity"/>
    <property type="evidence" value="ECO:0007669"/>
    <property type="project" value="UniProtKB-KW"/>
</dbReference>
<dbReference type="GO" id="GO:0005634">
    <property type="term" value="C:nucleus"/>
    <property type="evidence" value="ECO:0007669"/>
    <property type="project" value="UniProtKB-SubCell"/>
</dbReference>
<dbReference type="InterPro" id="IPR000330">
    <property type="entry name" value="SNF2_N"/>
</dbReference>
<dbReference type="SMART" id="SM00487">
    <property type="entry name" value="DEXDc"/>
    <property type="match status" value="1"/>
</dbReference>
<dbReference type="Pfam" id="PF00271">
    <property type="entry name" value="Helicase_C"/>
    <property type="match status" value="1"/>
</dbReference>
<keyword evidence="9" id="KW-1185">Reference proteome</keyword>
<evidence type="ECO:0000313" key="9">
    <source>
        <dbReference type="Proteomes" id="UP001140453"/>
    </source>
</evidence>
<evidence type="ECO:0000313" key="8">
    <source>
        <dbReference type="EMBL" id="KAJ4397717.1"/>
    </source>
</evidence>
<dbReference type="PANTHER" id="PTHR45626">
    <property type="entry name" value="TRANSCRIPTION TERMINATION FACTOR 2-RELATED"/>
    <property type="match status" value="1"/>
</dbReference>
<dbReference type="InterPro" id="IPR049730">
    <property type="entry name" value="SNF2/RAD54-like_C"/>
</dbReference>
<dbReference type="InterPro" id="IPR001650">
    <property type="entry name" value="Helicase_C-like"/>
</dbReference>
<dbReference type="CDD" id="cd18793">
    <property type="entry name" value="SF2_C_SNF"/>
    <property type="match status" value="1"/>
</dbReference>
<dbReference type="OrthoDB" id="423559at2759"/>
<feature type="region of interest" description="Disordered" evidence="5">
    <location>
        <begin position="1"/>
        <end position="27"/>
    </location>
</feature>
<dbReference type="Proteomes" id="UP001140453">
    <property type="component" value="Unassembled WGS sequence"/>
</dbReference>
<proteinExistence type="predicted"/>
<feature type="domain" description="Helicase ATP-binding" evidence="6">
    <location>
        <begin position="200"/>
        <end position="374"/>
    </location>
</feature>
<dbReference type="SMART" id="SM00490">
    <property type="entry name" value="HELICc"/>
    <property type="match status" value="1"/>
</dbReference>
<name>A0A9W8Z2M5_9PEZI</name>
<dbReference type="CDD" id="cd18008">
    <property type="entry name" value="DEXDc_SHPRH-like"/>
    <property type="match status" value="1"/>
</dbReference>
<reference evidence="8" key="1">
    <citation type="submission" date="2022-10" db="EMBL/GenBank/DDBJ databases">
        <title>Tapping the CABI collections for fungal endophytes: first genome assemblies for Collariella, Neodidymelliopsis, Ascochyta clinopodiicola, Didymella pomorum, Didymosphaeria variabile, Neocosmospora piperis and Neocucurbitaria cava.</title>
        <authorList>
            <person name="Hill R."/>
        </authorList>
    </citation>
    <scope>NUCLEOTIDE SEQUENCE</scope>
    <source>
        <strain evidence="8">IMI 355082</strain>
    </source>
</reference>
<dbReference type="PANTHER" id="PTHR45626:SF16">
    <property type="entry name" value="ATP-DEPENDENT HELICASE ULS1"/>
    <property type="match status" value="1"/>
</dbReference>
<dbReference type="InterPro" id="IPR014001">
    <property type="entry name" value="Helicase_ATP-bd"/>
</dbReference>
<dbReference type="SUPFAM" id="SSF52540">
    <property type="entry name" value="P-loop containing nucleoside triphosphate hydrolases"/>
    <property type="match status" value="2"/>
</dbReference>
<dbReference type="GO" id="GO:0005737">
    <property type="term" value="C:cytoplasm"/>
    <property type="evidence" value="ECO:0007669"/>
    <property type="project" value="TreeGrafter"/>
</dbReference>
<evidence type="ECO:0000259" key="7">
    <source>
        <dbReference type="PROSITE" id="PS51194"/>
    </source>
</evidence>
<organism evidence="8 9">
    <name type="scientific">Gnomoniopsis smithogilvyi</name>
    <dbReference type="NCBI Taxonomy" id="1191159"/>
    <lineage>
        <taxon>Eukaryota</taxon>
        <taxon>Fungi</taxon>
        <taxon>Dikarya</taxon>
        <taxon>Ascomycota</taxon>
        <taxon>Pezizomycotina</taxon>
        <taxon>Sordariomycetes</taxon>
        <taxon>Sordariomycetidae</taxon>
        <taxon>Diaporthales</taxon>
        <taxon>Gnomoniaceae</taxon>
        <taxon>Gnomoniopsis</taxon>
    </lineage>
</organism>
<evidence type="ECO:0000256" key="2">
    <source>
        <dbReference type="ARBA" id="ARBA00022741"/>
    </source>
</evidence>
<dbReference type="AlphaFoldDB" id="A0A9W8Z2M5"/>
<accession>A0A9W8Z2M5</accession>
<dbReference type="GO" id="GO:0000724">
    <property type="term" value="P:double-strand break repair via homologous recombination"/>
    <property type="evidence" value="ECO:0007669"/>
    <property type="project" value="TreeGrafter"/>
</dbReference>
<feature type="compositionally biased region" description="Low complexity" evidence="5">
    <location>
        <begin position="822"/>
        <end position="837"/>
    </location>
</feature>
<dbReference type="EMBL" id="JAPEVB010000001">
    <property type="protein sequence ID" value="KAJ4397717.1"/>
    <property type="molecule type" value="Genomic_DNA"/>
</dbReference>
<keyword evidence="2" id="KW-0547">Nucleotide-binding</keyword>